<feature type="active site" evidence="9">
    <location>
        <position position="277"/>
    </location>
</feature>
<dbReference type="GO" id="GO:0006313">
    <property type="term" value="P:DNA transposition"/>
    <property type="evidence" value="ECO:0007669"/>
    <property type="project" value="UniProtKB-UniRule"/>
</dbReference>
<dbReference type="PANTHER" id="PTHR30349">
    <property type="entry name" value="PHAGE INTEGRASE-RELATED"/>
    <property type="match status" value="1"/>
</dbReference>
<dbReference type="SUPFAM" id="SSF56349">
    <property type="entry name" value="DNA breaking-rejoining enzymes"/>
    <property type="match status" value="1"/>
</dbReference>
<dbReference type="Pfam" id="PF02899">
    <property type="entry name" value="Phage_int_SAM_1"/>
    <property type="match status" value="1"/>
</dbReference>
<dbReference type="Pfam" id="PF00589">
    <property type="entry name" value="Phage_integrase"/>
    <property type="match status" value="1"/>
</dbReference>
<evidence type="ECO:0000259" key="10">
    <source>
        <dbReference type="PROSITE" id="PS51898"/>
    </source>
</evidence>
<dbReference type="NCBIfam" id="NF001399">
    <property type="entry name" value="PRK00283.1"/>
    <property type="match status" value="1"/>
</dbReference>
<dbReference type="Gene3D" id="1.10.150.130">
    <property type="match status" value="1"/>
</dbReference>
<feature type="domain" description="Core-binding (CB)" evidence="11">
    <location>
        <begin position="1"/>
        <end position="84"/>
    </location>
</feature>
<evidence type="ECO:0000256" key="6">
    <source>
        <dbReference type="ARBA" id="ARBA00023125"/>
    </source>
</evidence>
<evidence type="ECO:0000256" key="9">
    <source>
        <dbReference type="HAMAP-Rule" id="MF_01808"/>
    </source>
</evidence>
<dbReference type="GO" id="GO:0009037">
    <property type="term" value="F:tyrosine-based site-specific recombinase activity"/>
    <property type="evidence" value="ECO:0007669"/>
    <property type="project" value="UniProtKB-UniRule"/>
</dbReference>
<dbReference type="CDD" id="cd00798">
    <property type="entry name" value="INT_XerDC_C"/>
    <property type="match status" value="1"/>
</dbReference>
<dbReference type="Gene3D" id="1.10.443.10">
    <property type="entry name" value="Intergrase catalytic core"/>
    <property type="match status" value="1"/>
</dbReference>
<evidence type="ECO:0000256" key="3">
    <source>
        <dbReference type="ARBA" id="ARBA00022618"/>
    </source>
</evidence>
<organism evidence="12">
    <name type="scientific">Candidatus Tisiphia endosymbiont of Sergentomyia squamirostris</name>
    <dbReference type="NCBI Taxonomy" id="3113639"/>
    <lineage>
        <taxon>Bacteria</taxon>
        <taxon>Pseudomonadati</taxon>
        <taxon>Pseudomonadota</taxon>
        <taxon>Alphaproteobacteria</taxon>
        <taxon>Rickettsiales</taxon>
        <taxon>Rickettsiaceae</taxon>
        <taxon>Rickettsieae</taxon>
        <taxon>Candidatus Tisiphia</taxon>
    </lineage>
</organism>
<protein>
    <recommendedName>
        <fullName evidence="9">Tyrosine recombinase XerC</fullName>
    </recommendedName>
</protein>
<reference evidence="12" key="1">
    <citation type="submission" date="2024-01" db="EMBL/GenBank/DDBJ databases">
        <title>Sequencing the genomes of a sandfly, Sergentomyia squamirostris, and its two endosymbionts.</title>
        <authorList>
            <person name="Itokawa K."/>
            <person name="Sanjoba C."/>
        </authorList>
    </citation>
    <scope>NUCLEOTIDE SEQUENCE</scope>
    <source>
        <strain evidence="12">RiSSQ</strain>
    </source>
</reference>
<evidence type="ECO:0000256" key="4">
    <source>
        <dbReference type="ARBA" id="ARBA00022829"/>
    </source>
</evidence>
<dbReference type="PROSITE" id="PS51898">
    <property type="entry name" value="TYR_RECOMBINASE"/>
    <property type="match status" value="1"/>
</dbReference>
<dbReference type="InterPro" id="IPR011010">
    <property type="entry name" value="DNA_brk_join_enz"/>
</dbReference>
<dbReference type="HAMAP" id="MF_01808">
    <property type="entry name" value="Recomb_XerC_XerD"/>
    <property type="match status" value="1"/>
</dbReference>
<dbReference type="GO" id="GO:0005737">
    <property type="term" value="C:cytoplasm"/>
    <property type="evidence" value="ECO:0007669"/>
    <property type="project" value="UniProtKB-SubCell"/>
</dbReference>
<comment type="function">
    <text evidence="9">Site-specific tyrosine recombinase, which acts by catalyzing the cutting and rejoining of the recombining DNA molecules. The XerC-XerD complex is essential to convert dimers of the bacterial chromosome into monomers to permit their segregation at cell division. It also contributes to the segregational stability of plasmids.</text>
</comment>
<dbReference type="InterPro" id="IPR023009">
    <property type="entry name" value="Tyrosine_recombinase_XerC/XerD"/>
</dbReference>
<dbReference type="InterPro" id="IPR044068">
    <property type="entry name" value="CB"/>
</dbReference>
<dbReference type="InterPro" id="IPR004107">
    <property type="entry name" value="Integrase_SAM-like_N"/>
</dbReference>
<dbReference type="InterPro" id="IPR002104">
    <property type="entry name" value="Integrase_catalytic"/>
</dbReference>
<keyword evidence="5 9" id="KW-0229">DNA integration</keyword>
<dbReference type="GO" id="GO:0003677">
    <property type="term" value="F:DNA binding"/>
    <property type="evidence" value="ECO:0007669"/>
    <property type="project" value="UniProtKB-UniRule"/>
</dbReference>
<dbReference type="GO" id="GO:0007059">
    <property type="term" value="P:chromosome segregation"/>
    <property type="evidence" value="ECO:0007669"/>
    <property type="project" value="UniProtKB-UniRule"/>
</dbReference>
<sequence length="309" mass="35311">MVEFIEQFLEMMIAERGVANNSVLGYKGDLLDFQKFLSQNKLLELNIKAENIRDWIEYLAGNGLQARSINRKISTIKNYYEFLISEKHTNYNPALMVDLPRYQAKLPSTLSIDKIKDLLFYCNQDKNPDSIRLKAMIHLLYASGLRVSELVSIRLTDILVNQMSQNIRKIFSIIGKGNKERMVIINEQATMSLSDYLTIRSKFISKKHPKSQIYLFCSSSTNGHMTRQNFAILLKQASIKAGLDPSNISPHTLRHSFASHLLEGGADLRVIQELLGHADISTTQIYTHIQTKHLKQALDHHPLKLSILK</sequence>
<keyword evidence="7 9" id="KW-0233">DNA recombination</keyword>
<dbReference type="AlphaFoldDB" id="A0AAT9G767"/>
<feature type="active site" evidence="9">
    <location>
        <position position="176"/>
    </location>
</feature>
<evidence type="ECO:0000256" key="7">
    <source>
        <dbReference type="ARBA" id="ARBA00023172"/>
    </source>
</evidence>
<feature type="active site" description="O-(3'-phospho-DNA)-tyrosine intermediate" evidence="9">
    <location>
        <position position="286"/>
    </location>
</feature>
<comment type="similarity">
    <text evidence="9">Belongs to the 'phage' integrase family. XerC subfamily.</text>
</comment>
<feature type="active site" evidence="9">
    <location>
        <position position="254"/>
    </location>
</feature>
<comment type="subcellular location">
    <subcellularLocation>
        <location evidence="1 9">Cytoplasm</location>
    </subcellularLocation>
</comment>
<keyword evidence="6 9" id="KW-0238">DNA-binding</keyword>
<evidence type="ECO:0000259" key="11">
    <source>
        <dbReference type="PROSITE" id="PS51900"/>
    </source>
</evidence>
<accession>A0AAT9G767</accession>
<dbReference type="PANTHER" id="PTHR30349:SF81">
    <property type="entry name" value="TYROSINE RECOMBINASE XERC"/>
    <property type="match status" value="1"/>
</dbReference>
<feature type="active site" evidence="9">
    <location>
        <position position="146"/>
    </location>
</feature>
<evidence type="ECO:0000256" key="2">
    <source>
        <dbReference type="ARBA" id="ARBA00022490"/>
    </source>
</evidence>
<evidence type="ECO:0000313" key="12">
    <source>
        <dbReference type="EMBL" id="BFD45628.1"/>
    </source>
</evidence>
<gene>
    <name evidence="12" type="primary">xerD</name>
    <name evidence="9" type="synonym">xerC</name>
    <name evidence="12" type="ORF">DMENIID0002_02740</name>
</gene>
<evidence type="ECO:0000256" key="5">
    <source>
        <dbReference type="ARBA" id="ARBA00022908"/>
    </source>
</evidence>
<dbReference type="EMBL" id="AP029170">
    <property type="protein sequence ID" value="BFD45628.1"/>
    <property type="molecule type" value="Genomic_DNA"/>
</dbReference>
<proteinExistence type="inferred from homology"/>
<keyword evidence="4 9" id="KW-0159">Chromosome partition</keyword>
<evidence type="ECO:0000256" key="1">
    <source>
        <dbReference type="ARBA" id="ARBA00004496"/>
    </source>
</evidence>
<dbReference type="InterPro" id="IPR010998">
    <property type="entry name" value="Integrase_recombinase_N"/>
</dbReference>
<dbReference type="InterPro" id="IPR050090">
    <property type="entry name" value="Tyrosine_recombinase_XerCD"/>
</dbReference>
<evidence type="ECO:0000256" key="8">
    <source>
        <dbReference type="ARBA" id="ARBA00023306"/>
    </source>
</evidence>
<keyword evidence="2 9" id="KW-0963">Cytoplasm</keyword>
<name>A0AAT9G767_9RICK</name>
<dbReference type="GO" id="GO:0051301">
    <property type="term" value="P:cell division"/>
    <property type="evidence" value="ECO:0007669"/>
    <property type="project" value="UniProtKB-KW"/>
</dbReference>
<dbReference type="InterPro" id="IPR013762">
    <property type="entry name" value="Integrase-like_cat_sf"/>
</dbReference>
<keyword evidence="8 9" id="KW-0131">Cell cycle</keyword>
<keyword evidence="3 9" id="KW-0132">Cell division</keyword>
<feature type="domain" description="Tyr recombinase" evidence="10">
    <location>
        <begin position="105"/>
        <end position="299"/>
    </location>
</feature>
<feature type="active site" evidence="9">
    <location>
        <position position="251"/>
    </location>
</feature>
<comment type="subunit">
    <text evidence="9">Forms a cyclic heterotetrameric complex composed of two molecules of XerC and two molecules of XerD.</text>
</comment>
<dbReference type="PROSITE" id="PS51900">
    <property type="entry name" value="CB"/>
    <property type="match status" value="1"/>
</dbReference>